<dbReference type="GO" id="GO:0005737">
    <property type="term" value="C:cytoplasm"/>
    <property type="evidence" value="ECO:0007669"/>
    <property type="project" value="TreeGrafter"/>
</dbReference>
<feature type="compositionally biased region" description="Low complexity" evidence="1">
    <location>
        <begin position="112"/>
        <end position="123"/>
    </location>
</feature>
<evidence type="ECO:0000313" key="2">
    <source>
        <dbReference type="EMBL" id="CAL5130559.1"/>
    </source>
</evidence>
<dbReference type="PANTHER" id="PTHR31139">
    <property type="entry name" value="ECTOPIC P GRANULES PROTEIN 5 HOMOLOG"/>
    <property type="match status" value="1"/>
</dbReference>
<sequence>MAEAVRPKKSKLTTSDLIKKLEEIRIPTELPCLQTDEDLDHAEEQTVAASEDRTCSTPPGDSANEVNAPKDLADAAEGDVAHSPVARTKSLDDTTPLYPSLDGEQENEQEAPRAQASAPQSSQLVEESPPATVCREYILPVPLDSTSLRNLYVNGMLDNVQSEELEFLQEIQDVGDSKGKHFFQVLMNRFTHCWDQWRYAVDRFQKVFSESQQLKENLWNVRDCSSSVQGKCQDGYSVSLKYEYKEAIFDQEAVKQLSETEDVIRWVIFEELPLVAYELARSRNEIDEYLLRALTNCPVYRNLLHSEPVRLLGPQIEPGHIAQLEELRPILIILFSSLRQHCASELHGQPFDPAFAKQLCDWLLLTGGTMLRVCRREDHMFLLMQLLRLPSKLLKYLLKLINPPDPKLAWDRTGNILDFIAQPEVELLLAMFGVCLRPVRNRVDFVFTEGNNTSEPVSSKTSETTQITSDPPWTFVDSAGESDTEESTEFSPRPTAANSQSDLMSSCFTTSGSNFKESPVFVSPHDLVRILRQLNLERLIVLLANENECSNHGSSNDTGLMTMLAFADRVMDLIVRCGDIYTEHVDAPKPQANLGSWRLLAKRLARLVSLLITTIRSRIGKVWAAQTIPSSEFNRVLSQHDALCLRACQCLLCGCGLPCTHRSAVRLVGWRYLSALFPLGLASSRSKFNLLQLILESFLPSECVSSVNVRELPSRFTSALHHALLSVGLNDIGLSAIITTLGRLAAVECRPVVVASDTAADKSSVNYQLPTIEADIVRSIVCIIFGLSIYHDSTCESSTTKRSYPIGLLPIAPNCGRRQLAEIVKLHPQVSLDLLFDLIVLTGDHLTASAELKTKSRRRSSFFGTYQFEEHVEAEELLLYLVAEAPINMLRPEKAQIGRLITCLVDQPPDRFAHLLARTLLHRLSWESLLNVETGQLFIPFDSHLDLAVGICTMVEKYLLNPARLDALTKHPVINNVFTSTKSTAFSATALLLNSLGYKQLEITNRNSRESRRSSKHLCSQPSILPGEASRSRRSRSQGSESIRGETPGTCENTLSWCVDLLLRLHLPGCAKDVPVNSSPPDLKNQLILTLQRISSCNLKRNSVAAFLTLSLYCQIYGSSLCNVDSLPLDIIMDCITKNPQQRLFMRSISLLFHLFLLNQSKSSWSKGEKCIADVIASIKDGQLSLSTGPSSLPLLTGSCLNACLRLPCSSQRLVQFLVSTAIQRTDWCADLTGLQFLDNLLQIDFWMQMSYLPMMSNVKVPLPGWVDLEVFSLFRKALEDAYNQRTTSVRSRWSAIGAVATTVWHHSSQVVLNLLGRESSQENLNVINEQEDNRVLSKLRLPRSLVYEFWPELCSFYPRPLQSGACSAPEPLWLTTSIYLAQQRKCGASTSTAADPRFVWINLRPVLGRYADELISVVCRPTATTPIPILESALALLLEKMMLEAGLLSPSPGDDNLNEEGRNLAVTRNAHAVLLQTPLVQGVSLCVYSSSNHPAFAILLHAFLCEVFDFCPASSDPSAAQRAYSIASTNPFPPGLLLLRCLPWSMFKLPTAAPTEGDQLQNTKDERSLLEVLIEKLQSASVCASDSSAEENAFHQALRSILELIRNLNALAPRFLTGNRNTRYSAFDRNFQKNTIDSLLMAYDWRSLTTALQAFTDLWNRHVMPKAFSPVPQSSTFNDSRAPNLRVEESHGNLPYFSLNSAINASISSLSCVSLERIPQELRVLSSALSDHTQRLCGHINAICELQVFYRESVIPKLYKTINVRKCDRVECQSILPAWVSRSKGCLGGALLLAEYQTAELDERMQQLSLTNAGKLKELLDTLMKEIRNAAYGTVWSDIRGEELTSRSPTWSFVGLQLEKLVSHLIELSHSCRDVVIPNQQTGLSGSSSQSIGLQSFEYLCRNLSGSLLLCPVSKRLMADCLQHLAEEFLTSLSAGYERVLDMLVALPHLSAVLVPTFIPPSLPPAVAADAPHPLAVIYNRLMDIRLRCNSSTALKILGTINISVWCTQNSEDSTTPQYTITQMTALLSSLFSCIKHLPSPETDGTTDDDRKLQDLCTEHLKALISDRFVDLWEIGFRLLLEDLCGLDSAPLWVAMNEILVGNAELYGSCSLSTEKLVVLLNGAIAKLSKPSGSSAVGRETLCDELLQSPSTLFQPVLRLLFTLVYELSGKVSSCVREKQMIISYALSTILDSLVGVLGHILIKAAVLEFHEQDSSTSAVNSKQSAVNRTLGFISDVLNKAAENCPPNENPAWIFLLLDSFALWLMTTPCPVKISKLESISSPNVDQNVKSAPSRQKSILLPILVYAAPPDDQSEVLETTHWRGLSLPWSVWKPSILTLDAMIGVYCFFLNRCCYLQSTFCRAHRYCLGPGNTLAPRSMMEGTDRSLFTNGDPTNFYSVLTSYLNFCFGVYCPLKTVFVRVHRFYSPLLKRLGRRREAAYKLGKSGEIKGLSAETKIEVKQ</sequence>
<evidence type="ECO:0000313" key="3">
    <source>
        <dbReference type="Proteomes" id="UP001497525"/>
    </source>
</evidence>
<dbReference type="Proteomes" id="UP001497525">
    <property type="component" value="Unassembled WGS sequence"/>
</dbReference>
<proteinExistence type="predicted"/>
<feature type="compositionally biased region" description="Low complexity" evidence="1">
    <location>
        <begin position="1037"/>
        <end position="1046"/>
    </location>
</feature>
<dbReference type="PANTHER" id="PTHR31139:SF4">
    <property type="entry name" value="ECTOPIC P GRANULES PROTEIN 5 HOMOLOG"/>
    <property type="match status" value="1"/>
</dbReference>
<dbReference type="InterPro" id="IPR051436">
    <property type="entry name" value="Autophagy-related_EPG5"/>
</dbReference>
<dbReference type="EMBL" id="CAXLJL010000068">
    <property type="protein sequence ID" value="CAL5130559.1"/>
    <property type="molecule type" value="Genomic_DNA"/>
</dbReference>
<feature type="region of interest" description="Disordered" evidence="1">
    <location>
        <begin position="451"/>
        <end position="503"/>
    </location>
</feature>
<comment type="caution">
    <text evidence="2">The sequence shown here is derived from an EMBL/GenBank/DDBJ whole genome shotgun (WGS) entry which is preliminary data.</text>
</comment>
<protein>
    <submittedName>
        <fullName evidence="2">Uncharacterized protein</fullName>
    </submittedName>
</protein>
<dbReference type="GO" id="GO:0097352">
    <property type="term" value="P:autophagosome maturation"/>
    <property type="evidence" value="ECO:0007669"/>
    <property type="project" value="TreeGrafter"/>
</dbReference>
<accession>A0AAV2T3L7</accession>
<evidence type="ECO:0000256" key="1">
    <source>
        <dbReference type="SAM" id="MobiDB-lite"/>
    </source>
</evidence>
<feature type="region of interest" description="Disordered" evidence="1">
    <location>
        <begin position="1007"/>
        <end position="1047"/>
    </location>
</feature>
<organism evidence="2 3">
    <name type="scientific">Calicophoron daubneyi</name>
    <name type="common">Rumen fluke</name>
    <name type="synonym">Paramphistomum daubneyi</name>
    <dbReference type="NCBI Taxonomy" id="300641"/>
    <lineage>
        <taxon>Eukaryota</taxon>
        <taxon>Metazoa</taxon>
        <taxon>Spiralia</taxon>
        <taxon>Lophotrochozoa</taxon>
        <taxon>Platyhelminthes</taxon>
        <taxon>Trematoda</taxon>
        <taxon>Digenea</taxon>
        <taxon>Plagiorchiida</taxon>
        <taxon>Pronocephalata</taxon>
        <taxon>Paramphistomoidea</taxon>
        <taxon>Paramphistomidae</taxon>
        <taxon>Calicophoron</taxon>
    </lineage>
</organism>
<reference evidence="2" key="1">
    <citation type="submission" date="2024-06" db="EMBL/GenBank/DDBJ databases">
        <authorList>
            <person name="Liu X."/>
            <person name="Lenzi L."/>
            <person name="Haldenby T S."/>
            <person name="Uol C."/>
        </authorList>
    </citation>
    <scope>NUCLEOTIDE SEQUENCE</scope>
</reference>
<name>A0AAV2T3L7_CALDB</name>
<feature type="compositionally biased region" description="Polar residues" evidence="1">
    <location>
        <begin position="451"/>
        <end position="471"/>
    </location>
</feature>
<gene>
    <name evidence="2" type="ORF">CDAUBV1_LOCUS2620</name>
</gene>
<feature type="region of interest" description="Disordered" evidence="1">
    <location>
        <begin position="34"/>
        <end position="129"/>
    </location>
</feature>